<dbReference type="Proteomes" id="UP000663760">
    <property type="component" value="Chromosome 4"/>
</dbReference>
<keyword evidence="2" id="KW-1185">Reference proteome</keyword>
<dbReference type="OrthoDB" id="6776856at2759"/>
<gene>
    <name evidence="1" type="ORF">SI8410_04005227</name>
</gene>
<dbReference type="AlphaFoldDB" id="A0A7I8KBA8"/>
<evidence type="ECO:0000313" key="1">
    <source>
        <dbReference type="EMBL" id="CAA7394566.1"/>
    </source>
</evidence>
<dbReference type="EMBL" id="LR746267">
    <property type="protein sequence ID" value="CAA7394566.1"/>
    <property type="molecule type" value="Genomic_DNA"/>
</dbReference>
<accession>A0A7I8KBA8</accession>
<name>A0A7I8KBA8_SPIIN</name>
<evidence type="ECO:0000313" key="2">
    <source>
        <dbReference type="Proteomes" id="UP000663760"/>
    </source>
</evidence>
<reference evidence="1" key="1">
    <citation type="submission" date="2020-02" db="EMBL/GenBank/DDBJ databases">
        <authorList>
            <person name="Scholz U."/>
            <person name="Mascher M."/>
            <person name="Fiebig A."/>
        </authorList>
    </citation>
    <scope>NUCLEOTIDE SEQUENCE</scope>
</reference>
<sequence>MILAEKYFFTYEQINGRNVLIENNAPCKIRNLISLNTFEVNGCKYLDENRVIKVNKEVIVVMKGQRSGCILLSTCLGQNFWVEIVSIACHLVNKSPTSAINFKTPEEVWRKLNLSIKIRLGSWWRLPKDRKSLATNEF</sequence>
<proteinExistence type="predicted"/>
<protein>
    <submittedName>
        <fullName evidence="1">Uncharacterized protein</fullName>
    </submittedName>
</protein>
<organism evidence="1 2">
    <name type="scientific">Spirodela intermedia</name>
    <name type="common">Intermediate duckweed</name>
    <dbReference type="NCBI Taxonomy" id="51605"/>
    <lineage>
        <taxon>Eukaryota</taxon>
        <taxon>Viridiplantae</taxon>
        <taxon>Streptophyta</taxon>
        <taxon>Embryophyta</taxon>
        <taxon>Tracheophyta</taxon>
        <taxon>Spermatophyta</taxon>
        <taxon>Magnoliopsida</taxon>
        <taxon>Liliopsida</taxon>
        <taxon>Araceae</taxon>
        <taxon>Lemnoideae</taxon>
        <taxon>Spirodela</taxon>
    </lineage>
</organism>